<dbReference type="FunFam" id="3.30.40.10:FF:000144">
    <property type="entry name" value="Tripartite motif-containing 5 (Predicted)"/>
    <property type="match status" value="1"/>
</dbReference>
<keyword evidence="19" id="KW-0072">Autophagy</keyword>
<dbReference type="SUPFAM" id="SSF49899">
    <property type="entry name" value="Concanavalin A-like lectins/glucanases"/>
    <property type="match status" value="1"/>
</dbReference>
<dbReference type="GO" id="GO:0016567">
    <property type="term" value="P:protein ubiquitination"/>
    <property type="evidence" value="ECO:0007669"/>
    <property type="project" value="UniProtKB-UniPathway"/>
</dbReference>
<dbReference type="Pfam" id="PF13445">
    <property type="entry name" value="zf-RING_UBOX"/>
    <property type="match status" value="1"/>
</dbReference>
<keyword evidence="10" id="KW-0399">Innate immunity</keyword>
<evidence type="ECO:0000256" key="18">
    <source>
        <dbReference type="ARBA" id="ARBA00022990"/>
    </source>
</evidence>
<comment type="pathway">
    <text evidence="4">Protein modification; protein ubiquitination.</text>
</comment>
<evidence type="ECO:0000256" key="10">
    <source>
        <dbReference type="ARBA" id="ARBA00022588"/>
    </source>
</evidence>
<dbReference type="GeneTree" id="ENSGT00940000163787"/>
<evidence type="ECO:0000256" key="23">
    <source>
        <dbReference type="ARBA" id="ARBA00032496"/>
    </source>
</evidence>
<dbReference type="InterPro" id="IPR003879">
    <property type="entry name" value="Butyrophylin_SPRY"/>
</dbReference>
<evidence type="ECO:0000259" key="29">
    <source>
        <dbReference type="PROSITE" id="PS50188"/>
    </source>
</evidence>
<dbReference type="GO" id="GO:0045087">
    <property type="term" value="P:innate immune response"/>
    <property type="evidence" value="ECO:0007669"/>
    <property type="project" value="UniProtKB-KW"/>
</dbReference>
<reference evidence="30" key="1">
    <citation type="submission" date="2025-08" db="UniProtKB">
        <authorList>
            <consortium name="Ensembl"/>
        </authorList>
    </citation>
    <scope>IDENTIFICATION</scope>
</reference>
<dbReference type="SMART" id="SM00336">
    <property type="entry name" value="BBOX"/>
    <property type="match status" value="1"/>
</dbReference>
<keyword evidence="15" id="KW-0862">Zinc</keyword>
<dbReference type="SMART" id="SM00184">
    <property type="entry name" value="RING"/>
    <property type="match status" value="1"/>
</dbReference>
<feature type="domain" description="B box-type" evidence="28">
    <location>
        <begin position="92"/>
        <end position="133"/>
    </location>
</feature>
<dbReference type="PRINTS" id="PR01407">
    <property type="entry name" value="BUTYPHLNCDUF"/>
</dbReference>
<keyword evidence="31" id="KW-1185">Reference proteome</keyword>
<dbReference type="PROSITE" id="PS00518">
    <property type="entry name" value="ZF_RING_1"/>
    <property type="match status" value="1"/>
</dbReference>
<dbReference type="InterPro" id="IPR013320">
    <property type="entry name" value="ConA-like_dom_sf"/>
</dbReference>
<evidence type="ECO:0000259" key="28">
    <source>
        <dbReference type="PROSITE" id="PS50119"/>
    </source>
</evidence>
<keyword evidence="12" id="KW-0479">Metal-binding</keyword>
<evidence type="ECO:0000313" key="31">
    <source>
        <dbReference type="Proteomes" id="UP000233120"/>
    </source>
</evidence>
<keyword evidence="13 25" id="KW-0863">Zinc-finger</keyword>
<dbReference type="InterPro" id="IPR000315">
    <property type="entry name" value="Znf_B-box"/>
</dbReference>
<evidence type="ECO:0000256" key="20">
    <source>
        <dbReference type="ARBA" id="ARBA00023054"/>
    </source>
</evidence>
<evidence type="ECO:0000256" key="1">
    <source>
        <dbReference type="ARBA" id="ARBA00000900"/>
    </source>
</evidence>
<dbReference type="Bgee" id="ENSMNEG00000007095">
    <property type="expression patterns" value="Expressed in lung and 12 other cell types or tissues"/>
</dbReference>
<dbReference type="InterPro" id="IPR017907">
    <property type="entry name" value="Znf_RING_CS"/>
</dbReference>
<evidence type="ECO:0000313" key="30">
    <source>
        <dbReference type="Ensembl" id="ENSMNEP00000001588.1"/>
    </source>
</evidence>
<gene>
    <name evidence="30" type="primary">TRIM22</name>
</gene>
<dbReference type="Pfam" id="PF00622">
    <property type="entry name" value="SPRY"/>
    <property type="match status" value="1"/>
</dbReference>
<dbReference type="FunFam" id="2.60.120.920:FF:000023">
    <property type="entry name" value="Tripartite motif-containing 5 (Predicted)"/>
    <property type="match status" value="1"/>
</dbReference>
<dbReference type="InterPro" id="IPR050143">
    <property type="entry name" value="TRIM/RBCC"/>
</dbReference>
<dbReference type="SUPFAM" id="SSF57845">
    <property type="entry name" value="B-box zinc-binding domain"/>
    <property type="match status" value="1"/>
</dbReference>
<dbReference type="Gene3D" id="2.60.120.920">
    <property type="match status" value="1"/>
</dbReference>
<keyword evidence="9" id="KW-0597">Phosphoprotein</keyword>
<evidence type="ECO:0000256" key="22">
    <source>
        <dbReference type="ARBA" id="ARBA00023242"/>
    </source>
</evidence>
<evidence type="ECO:0000256" key="8">
    <source>
        <dbReference type="ARBA" id="ARBA00022490"/>
    </source>
</evidence>
<evidence type="ECO:0000256" key="13">
    <source>
        <dbReference type="ARBA" id="ARBA00022771"/>
    </source>
</evidence>
<dbReference type="PANTHER" id="PTHR24103">
    <property type="entry name" value="E3 UBIQUITIN-PROTEIN LIGASE TRIM"/>
    <property type="match status" value="1"/>
</dbReference>
<dbReference type="SUPFAM" id="SSF57850">
    <property type="entry name" value="RING/U-box"/>
    <property type="match status" value="1"/>
</dbReference>
<dbReference type="EC" id="2.3.2.27" evidence="6"/>
<feature type="coiled-coil region" evidence="26">
    <location>
        <begin position="134"/>
        <end position="171"/>
    </location>
</feature>
<keyword evidence="8" id="KW-0963">Cytoplasm</keyword>
<dbReference type="InterPro" id="IPR003877">
    <property type="entry name" value="SPRY_dom"/>
</dbReference>
<dbReference type="GO" id="GO:0006914">
    <property type="term" value="P:autophagy"/>
    <property type="evidence" value="ECO:0007669"/>
    <property type="project" value="UniProtKB-KW"/>
</dbReference>
<reference evidence="30" key="2">
    <citation type="submission" date="2025-09" db="UniProtKB">
        <authorList>
            <consortium name="Ensembl"/>
        </authorList>
    </citation>
    <scope>IDENTIFICATION</scope>
</reference>
<evidence type="ECO:0000256" key="26">
    <source>
        <dbReference type="SAM" id="Coils"/>
    </source>
</evidence>
<keyword evidence="16" id="KW-0832">Ubl conjugation</keyword>
<evidence type="ECO:0000256" key="7">
    <source>
        <dbReference type="ARBA" id="ARBA00014825"/>
    </source>
</evidence>
<keyword evidence="11" id="KW-0808">Transferase</keyword>
<proteinExistence type="inferred from homology"/>
<dbReference type="PROSITE" id="PS50119">
    <property type="entry name" value="ZF_BBOX"/>
    <property type="match status" value="1"/>
</dbReference>
<evidence type="ECO:0000256" key="6">
    <source>
        <dbReference type="ARBA" id="ARBA00012483"/>
    </source>
</evidence>
<dbReference type="Proteomes" id="UP000233120">
    <property type="component" value="Unassembled WGS sequence"/>
</dbReference>
<evidence type="ECO:0000256" key="4">
    <source>
        <dbReference type="ARBA" id="ARBA00004906"/>
    </source>
</evidence>
<dbReference type="CDD" id="cd16591">
    <property type="entry name" value="RING-HC_TRIM5-like_C-IV"/>
    <property type="match status" value="1"/>
</dbReference>
<dbReference type="GO" id="GO:0061630">
    <property type="term" value="F:ubiquitin protein ligase activity"/>
    <property type="evidence" value="ECO:0007669"/>
    <property type="project" value="UniProtKB-EC"/>
</dbReference>
<dbReference type="Ensembl" id="ENSMNET00000007797.1">
    <property type="protein sequence ID" value="ENSMNEP00000001588.1"/>
    <property type="gene ID" value="ENSMNEG00000007095.1"/>
</dbReference>
<dbReference type="InterPro" id="IPR001841">
    <property type="entry name" value="Znf_RING"/>
</dbReference>
<accession>A0A2K6AR11</accession>
<dbReference type="GO" id="GO:0008270">
    <property type="term" value="F:zinc ion binding"/>
    <property type="evidence" value="ECO:0007669"/>
    <property type="project" value="UniProtKB-KW"/>
</dbReference>
<dbReference type="Pfam" id="PF00643">
    <property type="entry name" value="zf-B_box"/>
    <property type="match status" value="1"/>
</dbReference>
<feature type="domain" description="B30.2/SPRY" evidence="29">
    <location>
        <begin position="280"/>
        <end position="496"/>
    </location>
</feature>
<evidence type="ECO:0000256" key="11">
    <source>
        <dbReference type="ARBA" id="ARBA00022679"/>
    </source>
</evidence>
<organism evidence="30 31">
    <name type="scientific">Macaca nemestrina</name>
    <name type="common">Pig-tailed macaque</name>
    <dbReference type="NCBI Taxonomy" id="9545"/>
    <lineage>
        <taxon>Eukaryota</taxon>
        <taxon>Metazoa</taxon>
        <taxon>Chordata</taxon>
        <taxon>Craniata</taxon>
        <taxon>Vertebrata</taxon>
        <taxon>Euteleostomi</taxon>
        <taxon>Mammalia</taxon>
        <taxon>Eutheria</taxon>
        <taxon>Euarchontoglires</taxon>
        <taxon>Primates</taxon>
        <taxon>Haplorrhini</taxon>
        <taxon>Catarrhini</taxon>
        <taxon>Cercopithecidae</taxon>
        <taxon>Cercopithecinae</taxon>
        <taxon>Macaca</taxon>
    </lineage>
</organism>
<dbReference type="InterPro" id="IPR013083">
    <property type="entry name" value="Znf_RING/FYVE/PHD"/>
</dbReference>
<evidence type="ECO:0000256" key="5">
    <source>
        <dbReference type="ARBA" id="ARBA00008518"/>
    </source>
</evidence>
<keyword evidence="14" id="KW-0833">Ubl conjugation pathway</keyword>
<keyword evidence="21" id="KW-0051">Antiviral defense</keyword>
<dbReference type="Gene3D" id="3.30.40.10">
    <property type="entry name" value="Zinc/RING finger domain, C3HC4 (zinc finger)"/>
    <property type="match status" value="1"/>
</dbReference>
<keyword evidence="18" id="KW-0007">Acetylation</keyword>
<dbReference type="InterPro" id="IPR043136">
    <property type="entry name" value="B30.2/SPRY_sf"/>
</dbReference>
<keyword evidence="22" id="KW-0539">Nucleus</keyword>
<evidence type="ECO:0000256" key="24">
    <source>
        <dbReference type="ARBA" id="ARBA00033283"/>
    </source>
</evidence>
<dbReference type="PROSITE" id="PS50089">
    <property type="entry name" value="ZF_RING_2"/>
    <property type="match status" value="1"/>
</dbReference>
<evidence type="ECO:0000256" key="25">
    <source>
        <dbReference type="PROSITE-ProRule" id="PRU00024"/>
    </source>
</evidence>
<sequence length="496" mass="56856">MDFSVKVDIEKEVTCPICLELLTEPLSLDCGHSFCQACITAKIKESVTISRGESSCPVCQSRFQPGKLRPNRHLANIVERVKEVKMSPQEGQKRDICEHHGKKLQIFCKEDGKVICWVCELSQEHQGHQTFRINEVVKECQEKLQAALQKLTKEDQEAEKLEDDVRQERTVWKNYIQLERQKILKGFNEMRVILDSEEQRELQKLEEGEVNVLDNLAAARDQLAQQRQDASKLISDLQRRLRGSSIEMLSIFVITRSENWTLKKPKPVSKKLKSVFRAPDLSRMLQVHKELTDVQCYWVDVMLNPNSTISNVAVSVDQRQVATVRTFTFKNSNPRDFSDFGVLGCQYFSSGKYYWEVDVSGKIAWILGVYSKISSPNKRKSSGFVFDPSVNYANVYSKYRPQYGYWVIGLQNTCEYNAFEDSSSADPKVLTLFMAVPPCRVGVFLNYEAGIVSFFNVTNHGALIYKFSGCRFSQPAYPYFNPWNCQVPMTLCQPSS</sequence>
<keyword evidence="17" id="KW-0391">Immunity</keyword>
<comment type="subcellular location">
    <subcellularLocation>
        <location evidence="3">Cytoplasm</location>
    </subcellularLocation>
    <subcellularLocation>
        <location evidence="2">Nucleus</location>
    </subcellularLocation>
</comment>
<comment type="catalytic activity">
    <reaction evidence="1">
        <text>S-ubiquitinyl-[E2 ubiquitin-conjugating enzyme]-L-cysteine + [acceptor protein]-L-lysine = [E2 ubiquitin-conjugating enzyme]-L-cysteine + N(6)-ubiquitinyl-[acceptor protein]-L-lysine.</text>
        <dbReference type="EC" id="2.3.2.27"/>
    </reaction>
</comment>
<dbReference type="InterPro" id="IPR027370">
    <property type="entry name" value="Znf-RING_euk"/>
</dbReference>
<dbReference type="SMART" id="SM00449">
    <property type="entry name" value="SPRY"/>
    <property type="match status" value="1"/>
</dbReference>
<evidence type="ECO:0000256" key="14">
    <source>
        <dbReference type="ARBA" id="ARBA00022786"/>
    </source>
</evidence>
<evidence type="ECO:0000256" key="3">
    <source>
        <dbReference type="ARBA" id="ARBA00004496"/>
    </source>
</evidence>
<name>A0A2K6AR11_MACNE</name>
<evidence type="ECO:0000259" key="27">
    <source>
        <dbReference type="PROSITE" id="PS50089"/>
    </source>
</evidence>
<dbReference type="GO" id="GO:0005737">
    <property type="term" value="C:cytoplasm"/>
    <property type="evidence" value="ECO:0007669"/>
    <property type="project" value="UniProtKB-SubCell"/>
</dbReference>
<feature type="coiled-coil region" evidence="26">
    <location>
        <begin position="213"/>
        <end position="240"/>
    </location>
</feature>
<evidence type="ECO:0000256" key="16">
    <source>
        <dbReference type="ARBA" id="ARBA00022843"/>
    </source>
</evidence>
<dbReference type="UniPathway" id="UPA00143"/>
<evidence type="ECO:0000256" key="21">
    <source>
        <dbReference type="ARBA" id="ARBA00023118"/>
    </source>
</evidence>
<protein>
    <recommendedName>
        <fullName evidence="7">Tripartite motif-containing protein 5</fullName>
        <ecNumber evidence="6">2.3.2.27</ecNumber>
    </recommendedName>
    <alternativeName>
        <fullName evidence="24">RING-type E3 ubiquitin transferase TRIM5</fullName>
    </alternativeName>
    <alternativeName>
        <fullName evidence="23">TRIM5alpha</fullName>
    </alternativeName>
</protein>
<evidence type="ECO:0000256" key="9">
    <source>
        <dbReference type="ARBA" id="ARBA00022553"/>
    </source>
</evidence>
<dbReference type="AlphaFoldDB" id="A0A2K6AR11"/>
<evidence type="ECO:0000256" key="12">
    <source>
        <dbReference type="ARBA" id="ARBA00022723"/>
    </source>
</evidence>
<evidence type="ECO:0000256" key="2">
    <source>
        <dbReference type="ARBA" id="ARBA00004123"/>
    </source>
</evidence>
<evidence type="ECO:0000256" key="19">
    <source>
        <dbReference type="ARBA" id="ARBA00023006"/>
    </source>
</evidence>
<evidence type="ECO:0000256" key="15">
    <source>
        <dbReference type="ARBA" id="ARBA00022833"/>
    </source>
</evidence>
<evidence type="ECO:0000256" key="17">
    <source>
        <dbReference type="ARBA" id="ARBA00022859"/>
    </source>
</evidence>
<dbReference type="InterPro" id="IPR001870">
    <property type="entry name" value="B30.2/SPRY"/>
</dbReference>
<dbReference type="Gene3D" id="3.30.160.60">
    <property type="entry name" value="Classic Zinc Finger"/>
    <property type="match status" value="1"/>
</dbReference>
<dbReference type="GO" id="GO:0005634">
    <property type="term" value="C:nucleus"/>
    <property type="evidence" value="ECO:0007669"/>
    <property type="project" value="UniProtKB-SubCell"/>
</dbReference>
<dbReference type="PROSITE" id="PS50188">
    <property type="entry name" value="B302_SPRY"/>
    <property type="match status" value="1"/>
</dbReference>
<comment type="similarity">
    <text evidence="5">Belongs to the TRIM/RBCC family.</text>
</comment>
<feature type="domain" description="RING-type" evidence="27">
    <location>
        <begin position="15"/>
        <end position="60"/>
    </location>
</feature>
<keyword evidence="20 26" id="KW-0175">Coiled coil</keyword>
<dbReference type="GO" id="GO:0051607">
    <property type="term" value="P:defense response to virus"/>
    <property type="evidence" value="ECO:0007669"/>
    <property type="project" value="UniProtKB-KW"/>
</dbReference>
<dbReference type="FunFam" id="3.30.160.60:FF:000386">
    <property type="entry name" value="Tripartite motif-containing 5 (Predicted)"/>
    <property type="match status" value="1"/>
</dbReference>
<dbReference type="CDD" id="cd19761">
    <property type="entry name" value="Bbox2_TRIM5-like"/>
    <property type="match status" value="1"/>
</dbReference>